<dbReference type="Pfam" id="PF03009">
    <property type="entry name" value="GDPD"/>
    <property type="match status" value="1"/>
</dbReference>
<proteinExistence type="predicted"/>
<dbReference type="GeneID" id="39578043"/>
<dbReference type="Proteomes" id="UP000272025">
    <property type="component" value="Unassembled WGS sequence"/>
</dbReference>
<feature type="domain" description="GP-PDE" evidence="3">
    <location>
        <begin position="62"/>
        <end position="293"/>
    </location>
</feature>
<evidence type="ECO:0000313" key="5">
    <source>
        <dbReference type="Proteomes" id="UP000272025"/>
    </source>
</evidence>
<keyword evidence="2" id="KW-0472">Membrane</keyword>
<organism evidence="4 5">
    <name type="scientific">Sodiomyces alkalinus (strain CBS 110278 / VKM F-3762 / F11)</name>
    <name type="common">Alkaliphilic filamentous fungus</name>
    <dbReference type="NCBI Taxonomy" id="1314773"/>
    <lineage>
        <taxon>Eukaryota</taxon>
        <taxon>Fungi</taxon>
        <taxon>Dikarya</taxon>
        <taxon>Ascomycota</taxon>
        <taxon>Pezizomycotina</taxon>
        <taxon>Sordariomycetes</taxon>
        <taxon>Hypocreomycetidae</taxon>
        <taxon>Glomerellales</taxon>
        <taxon>Plectosphaerellaceae</taxon>
        <taxon>Sodiomyces</taxon>
    </lineage>
</organism>
<keyword evidence="2" id="KW-1133">Transmembrane helix</keyword>
<dbReference type="PANTHER" id="PTHR43805:SF1">
    <property type="entry name" value="GP-PDE DOMAIN-CONTAINING PROTEIN"/>
    <property type="match status" value="1"/>
</dbReference>
<keyword evidence="5" id="KW-1185">Reference proteome</keyword>
<dbReference type="GO" id="GO:0008081">
    <property type="term" value="F:phosphoric diester hydrolase activity"/>
    <property type="evidence" value="ECO:0007669"/>
    <property type="project" value="InterPro"/>
</dbReference>
<keyword evidence="2" id="KW-0812">Transmembrane</keyword>
<name>A0A3N2PLV6_SODAK</name>
<dbReference type="GO" id="GO:0006629">
    <property type="term" value="P:lipid metabolic process"/>
    <property type="evidence" value="ECO:0007669"/>
    <property type="project" value="InterPro"/>
</dbReference>
<dbReference type="SUPFAM" id="SSF51695">
    <property type="entry name" value="PLC-like phosphodiesterases"/>
    <property type="match status" value="1"/>
</dbReference>
<dbReference type="InterPro" id="IPR017946">
    <property type="entry name" value="PLC-like_Pdiesterase_TIM-brl"/>
</dbReference>
<sequence>MTVSDTDPLLLKRPHPPIQPGKAPLSPLFDSCKDLHRLIPITAPWTKAHLSPTPDDPKRRLPQAIAHRGFKALYPENTMAAFTAAVAAGTHAIETDLHLSSDGVVVISHDPSLKRCYGVDKLPHEPIPRFVHLLNFLARPEYAHVWLLLDLKLTNTADELFAAMSRDLEAVSPPKDMPWDKRVVMGCWNQPFLNASLSVLPTYSTAHISFSPLDSSRFLRDPAYAGLSFALLQPTLVGPWASRFLRAVRAAPDAHSRQFFVWTVNEVEWMDWAIRTGVDGVITDDPATFLQVRSRYEVDGRANATRRQQVTDDSPESFLAVVPPPTSWGRWARLYLRVVTVQLLFTVLAPFFLRSKRFKFTKMGN</sequence>
<dbReference type="STRING" id="1314773.A0A3N2PLV6"/>
<evidence type="ECO:0000313" key="4">
    <source>
        <dbReference type="EMBL" id="ROT35502.1"/>
    </source>
</evidence>
<dbReference type="PANTHER" id="PTHR43805">
    <property type="entry name" value="GLYCEROPHOSPHORYL DIESTER PHOSPHODIESTERASE"/>
    <property type="match status" value="1"/>
</dbReference>
<evidence type="ECO:0000259" key="3">
    <source>
        <dbReference type="PROSITE" id="PS51704"/>
    </source>
</evidence>
<dbReference type="EMBL" id="ML119061">
    <property type="protein sequence ID" value="ROT35502.1"/>
    <property type="molecule type" value="Genomic_DNA"/>
</dbReference>
<dbReference type="InterPro" id="IPR030395">
    <property type="entry name" value="GP_PDE_dom"/>
</dbReference>
<evidence type="ECO:0000256" key="1">
    <source>
        <dbReference type="SAM" id="MobiDB-lite"/>
    </source>
</evidence>
<dbReference type="Gene3D" id="3.20.20.190">
    <property type="entry name" value="Phosphatidylinositol (PI) phosphodiesterase"/>
    <property type="match status" value="1"/>
</dbReference>
<gene>
    <name evidence="4" type="ORF">SODALDRAFT_320822</name>
</gene>
<dbReference type="OrthoDB" id="1058301at2759"/>
<dbReference type="PROSITE" id="PS51704">
    <property type="entry name" value="GP_PDE"/>
    <property type="match status" value="1"/>
</dbReference>
<dbReference type="AlphaFoldDB" id="A0A3N2PLV6"/>
<protein>
    <submittedName>
        <fullName evidence="4">Glycerophosphoryl diester phosphodiesterase family protein</fullName>
    </submittedName>
</protein>
<feature type="transmembrane region" description="Helical" evidence="2">
    <location>
        <begin position="334"/>
        <end position="353"/>
    </location>
</feature>
<accession>A0A3N2PLV6</accession>
<reference evidence="4 5" key="1">
    <citation type="journal article" date="2018" name="Mol. Ecol.">
        <title>The obligate alkalophilic soda-lake fungus Sodiomyces alkalinus has shifted to a protein diet.</title>
        <authorList>
            <person name="Grum-Grzhimaylo A.A."/>
            <person name="Falkoski D.L."/>
            <person name="van den Heuvel J."/>
            <person name="Valero-Jimenez C.A."/>
            <person name="Min B."/>
            <person name="Choi I.G."/>
            <person name="Lipzen A."/>
            <person name="Daum C.G."/>
            <person name="Aanen D.K."/>
            <person name="Tsang A."/>
            <person name="Henrissat B."/>
            <person name="Bilanenko E.N."/>
            <person name="de Vries R.P."/>
            <person name="van Kan J.A.L."/>
            <person name="Grigoriev I.V."/>
            <person name="Debets A.J.M."/>
        </authorList>
    </citation>
    <scope>NUCLEOTIDE SEQUENCE [LARGE SCALE GENOMIC DNA]</scope>
    <source>
        <strain evidence="4 5">F11</strain>
    </source>
</reference>
<evidence type="ECO:0000256" key="2">
    <source>
        <dbReference type="SAM" id="Phobius"/>
    </source>
</evidence>
<feature type="region of interest" description="Disordered" evidence="1">
    <location>
        <begin position="1"/>
        <end position="24"/>
    </location>
</feature>
<dbReference type="RefSeq" id="XP_028463308.1">
    <property type="nucleotide sequence ID" value="XM_028609565.1"/>
</dbReference>